<organism evidence="2 3">
    <name type="scientific">Syntrophobacter fumaroxidans (strain DSM 10017 / MPOB)</name>
    <dbReference type="NCBI Taxonomy" id="335543"/>
    <lineage>
        <taxon>Bacteria</taxon>
        <taxon>Pseudomonadati</taxon>
        <taxon>Thermodesulfobacteriota</taxon>
        <taxon>Syntrophobacteria</taxon>
        <taxon>Syntrophobacterales</taxon>
        <taxon>Syntrophobacteraceae</taxon>
        <taxon>Syntrophobacter</taxon>
    </lineage>
</organism>
<sequence length="199" mass="22666">MSRTLLPFHSDDISALARSLKGQLANCESQPSHLELLNMLARANGYRNFQHYRASLPAEALLEGHPPAPEPEPVDLARIRLLLRMFDPGGKLAHWPSKRSRQELCLWVIWSKLPARQVFAEKEINLLLNDCHLFGDHALLRRWLCDYGMMTRTRDGREYRRVEKVPPAEAIELIRRLGRVQAGKHSGGQGPALHGTTKR</sequence>
<name>A0LLK3_SYNFM</name>
<dbReference type="KEGG" id="sfu:Sfum_2627"/>
<dbReference type="InParanoid" id="A0LLK3"/>
<dbReference type="AlphaFoldDB" id="A0LLK3"/>
<dbReference type="Proteomes" id="UP000001784">
    <property type="component" value="Chromosome"/>
</dbReference>
<evidence type="ECO:0000313" key="3">
    <source>
        <dbReference type="Proteomes" id="UP000001784"/>
    </source>
</evidence>
<evidence type="ECO:0000313" key="2">
    <source>
        <dbReference type="EMBL" id="ABK18305.1"/>
    </source>
</evidence>
<evidence type="ECO:0000259" key="1">
    <source>
        <dbReference type="Pfam" id="PF09860"/>
    </source>
</evidence>
<dbReference type="HOGENOM" id="CLU_103276_0_0_7"/>
<dbReference type="Pfam" id="PF09860">
    <property type="entry name" value="DUF2087"/>
    <property type="match status" value="1"/>
</dbReference>
<dbReference type="OrthoDB" id="6867569at2"/>
<keyword evidence="3" id="KW-1185">Reference proteome</keyword>
<proteinExistence type="predicted"/>
<dbReference type="EMBL" id="CP000478">
    <property type="protein sequence ID" value="ABK18305.1"/>
    <property type="molecule type" value="Genomic_DNA"/>
</dbReference>
<protein>
    <recommendedName>
        <fullName evidence="1">DUF2087 domain-containing protein</fullName>
    </recommendedName>
</protein>
<dbReference type="eggNOG" id="COG3860">
    <property type="taxonomic scope" value="Bacteria"/>
</dbReference>
<accession>A0LLK3</accession>
<reference evidence="2 3" key="1">
    <citation type="submission" date="2006-10" db="EMBL/GenBank/DDBJ databases">
        <title>Complete sequence of Syntrophobacter fumaroxidans MPOB.</title>
        <authorList>
            <consortium name="US DOE Joint Genome Institute"/>
            <person name="Copeland A."/>
            <person name="Lucas S."/>
            <person name="Lapidus A."/>
            <person name="Barry K."/>
            <person name="Detter J.C."/>
            <person name="Glavina del Rio T."/>
            <person name="Hammon N."/>
            <person name="Israni S."/>
            <person name="Pitluck S."/>
            <person name="Goltsman E.G."/>
            <person name="Martinez M."/>
            <person name="Schmutz J."/>
            <person name="Larimer F."/>
            <person name="Land M."/>
            <person name="Hauser L."/>
            <person name="Kyrpides N."/>
            <person name="Kim E."/>
            <person name="Boone D.R."/>
            <person name="Brockman F."/>
            <person name="Culley D."/>
            <person name="Ferry J."/>
            <person name="Gunsalus R."/>
            <person name="McInerney M.J."/>
            <person name="Morrison M."/>
            <person name="Plugge C."/>
            <person name="Rohlin L."/>
            <person name="Scholten J."/>
            <person name="Sieber J."/>
            <person name="Stams A.J.M."/>
            <person name="Worm P."/>
            <person name="Henstra A.M."/>
            <person name="Richardson P."/>
        </authorList>
    </citation>
    <scope>NUCLEOTIDE SEQUENCE [LARGE SCALE GENOMIC DNA]</scope>
    <source>
        <strain evidence="3">DSM 10017 / MPOB</strain>
    </source>
</reference>
<dbReference type="RefSeq" id="WP_011699472.1">
    <property type="nucleotide sequence ID" value="NC_008554.1"/>
</dbReference>
<feature type="domain" description="DUF2087" evidence="1">
    <location>
        <begin position="91"/>
        <end position="161"/>
    </location>
</feature>
<gene>
    <name evidence="2" type="ordered locus">Sfum_2627</name>
</gene>
<dbReference type="InterPro" id="IPR018656">
    <property type="entry name" value="DUF2087"/>
</dbReference>